<evidence type="ECO:0000256" key="1">
    <source>
        <dbReference type="ARBA" id="ARBA00005059"/>
    </source>
</evidence>
<evidence type="ECO:0000256" key="10">
    <source>
        <dbReference type="PIRSR" id="PIRSR000445-2"/>
    </source>
</evidence>
<evidence type="ECO:0000313" key="18">
    <source>
        <dbReference type="EMBL" id="MBC9794617.1"/>
    </source>
</evidence>
<evidence type="ECO:0000256" key="12">
    <source>
        <dbReference type="PIRSR" id="PIRSR000445-4"/>
    </source>
</evidence>
<dbReference type="GO" id="GO:0008883">
    <property type="term" value="F:glutamyl-tRNA reductase activity"/>
    <property type="evidence" value="ECO:0007669"/>
    <property type="project" value="UniProtKB-UniRule"/>
</dbReference>
<dbReference type="EC" id="1.2.1.70" evidence="3 8"/>
<evidence type="ECO:0000256" key="14">
    <source>
        <dbReference type="SAM" id="MobiDB-lite"/>
    </source>
</evidence>
<evidence type="ECO:0000256" key="4">
    <source>
        <dbReference type="ARBA" id="ARBA00022857"/>
    </source>
</evidence>
<dbReference type="HAMAP" id="MF_00087">
    <property type="entry name" value="Glu_tRNA_reductase"/>
    <property type="match status" value="1"/>
</dbReference>
<dbReference type="PANTHER" id="PTHR43013:SF1">
    <property type="entry name" value="GLUTAMYL-TRNA REDUCTASE"/>
    <property type="match status" value="1"/>
</dbReference>
<dbReference type="PIRSF" id="PIRSF000445">
    <property type="entry name" value="4pyrrol_synth_GluRdtase"/>
    <property type="match status" value="1"/>
</dbReference>
<dbReference type="EMBL" id="JACVDC010000002">
    <property type="protein sequence ID" value="MBC9794617.1"/>
    <property type="molecule type" value="Genomic_DNA"/>
</dbReference>
<dbReference type="InterPro" id="IPR006151">
    <property type="entry name" value="Shikm_DH/Glu-tRNA_Rdtase"/>
</dbReference>
<evidence type="ECO:0000256" key="6">
    <source>
        <dbReference type="ARBA" id="ARBA00023244"/>
    </source>
</evidence>
<feature type="binding site" evidence="8 10">
    <location>
        <begin position="57"/>
        <end position="60"/>
    </location>
    <ligand>
        <name>substrate</name>
    </ligand>
</feature>
<dbReference type="Gene3D" id="3.40.50.720">
    <property type="entry name" value="NAD(P)-binding Rossmann-like Domain"/>
    <property type="match status" value="1"/>
</dbReference>
<evidence type="ECO:0000256" key="2">
    <source>
        <dbReference type="ARBA" id="ARBA00005916"/>
    </source>
</evidence>
<dbReference type="InterPro" id="IPR015895">
    <property type="entry name" value="4pyrrol_synth_GluRdtase_N"/>
</dbReference>
<dbReference type="SUPFAM" id="SSF51735">
    <property type="entry name" value="NAD(P)-binding Rossmann-fold domains"/>
    <property type="match status" value="1"/>
</dbReference>
<feature type="binding site" evidence="8 10">
    <location>
        <position position="113"/>
    </location>
    <ligand>
        <name>substrate</name>
    </ligand>
</feature>
<comment type="miscellaneous">
    <text evidence="8">During catalysis, the active site Cys acts as a nucleophile attacking the alpha-carbonyl group of tRNA-bound glutamate with the formation of a thioester intermediate between enzyme and glutamate, and the concomitant release of tRNA(Glu). The thioester intermediate is finally reduced by direct hydride transfer from NADPH, to form the product GSA.</text>
</comment>
<dbReference type="InterPro" id="IPR036453">
    <property type="entry name" value="GluRdtase_dimer_dom_sf"/>
</dbReference>
<feature type="binding site" evidence="8 10">
    <location>
        <begin position="118"/>
        <end position="120"/>
    </location>
    <ligand>
        <name>substrate</name>
    </ligand>
</feature>
<proteinExistence type="inferred from homology"/>
<evidence type="ECO:0000259" key="16">
    <source>
        <dbReference type="Pfam" id="PF01488"/>
    </source>
</evidence>
<feature type="domain" description="Tetrapyrrole biosynthesis glutamyl-tRNA reductase dimerisation" evidence="15">
    <location>
        <begin position="319"/>
        <end position="413"/>
    </location>
</feature>
<dbReference type="NCBIfam" id="TIGR01035">
    <property type="entry name" value="hemA"/>
    <property type="match status" value="1"/>
</dbReference>
<evidence type="ECO:0000256" key="13">
    <source>
        <dbReference type="RuleBase" id="RU000584"/>
    </source>
</evidence>
<evidence type="ECO:0000256" key="11">
    <source>
        <dbReference type="PIRSR" id="PIRSR000445-3"/>
    </source>
</evidence>
<comment type="function">
    <text evidence="8">Catalyzes the NADPH-dependent reduction of glutamyl-tRNA(Glu) to glutamate 1-semialdehyde (GSA).</text>
</comment>
<reference evidence="18 19" key="1">
    <citation type="submission" date="2020-09" db="EMBL/GenBank/DDBJ databases">
        <title>Sinomicrobium weinanense sp. nov., a halophilic bacteria isolated from saline-alkali soil.</title>
        <authorList>
            <person name="Wu P."/>
            <person name="Ren H."/>
            <person name="Mei Y."/>
            <person name="Liang Y."/>
            <person name="Chen Z."/>
        </authorList>
    </citation>
    <scope>NUCLEOTIDE SEQUENCE [LARGE SCALE GENOMIC DNA]</scope>
    <source>
        <strain evidence="18 19">FJxs</strain>
    </source>
</reference>
<name>A0A926Q041_9FLAO</name>
<evidence type="ECO:0000259" key="15">
    <source>
        <dbReference type="Pfam" id="PF00745"/>
    </source>
</evidence>
<evidence type="ECO:0000259" key="17">
    <source>
        <dbReference type="Pfam" id="PF05201"/>
    </source>
</evidence>
<comment type="similarity">
    <text evidence="2 8 13">Belongs to the glutamyl-tRNA reductase family.</text>
</comment>
<feature type="compositionally biased region" description="Polar residues" evidence="14">
    <location>
        <begin position="420"/>
        <end position="429"/>
    </location>
</feature>
<feature type="domain" description="Glutamyl-tRNA reductase N-terminal" evidence="17">
    <location>
        <begin position="15"/>
        <end position="160"/>
    </location>
</feature>
<feature type="site" description="Important for activity" evidence="8 12">
    <location>
        <position position="103"/>
    </location>
</feature>
<dbReference type="GO" id="GO:0019353">
    <property type="term" value="P:protoporphyrinogen IX biosynthetic process from glutamate"/>
    <property type="evidence" value="ECO:0007669"/>
    <property type="project" value="TreeGrafter"/>
</dbReference>
<comment type="caution">
    <text evidence="18">The sequence shown here is derived from an EMBL/GenBank/DDBJ whole genome shotgun (WGS) entry which is preliminary data.</text>
</comment>
<evidence type="ECO:0000313" key="19">
    <source>
        <dbReference type="Proteomes" id="UP000653730"/>
    </source>
</evidence>
<protein>
    <recommendedName>
        <fullName evidence="3 8">Glutamyl-tRNA reductase</fullName>
        <shortName evidence="8">GluTR</shortName>
        <ecNumber evidence="3 8">1.2.1.70</ecNumber>
    </recommendedName>
</protein>
<dbReference type="InterPro" id="IPR036343">
    <property type="entry name" value="GluRdtase_N_sf"/>
</dbReference>
<evidence type="ECO:0000256" key="7">
    <source>
        <dbReference type="ARBA" id="ARBA00047464"/>
    </source>
</evidence>
<dbReference type="Proteomes" id="UP000653730">
    <property type="component" value="Unassembled WGS sequence"/>
</dbReference>
<dbReference type="InterPro" id="IPR000343">
    <property type="entry name" value="4pyrrol_synth_GluRdtase"/>
</dbReference>
<feature type="binding site" evidence="8 10">
    <location>
        <position position="124"/>
    </location>
    <ligand>
        <name>substrate</name>
    </ligand>
</feature>
<evidence type="ECO:0000256" key="5">
    <source>
        <dbReference type="ARBA" id="ARBA00023002"/>
    </source>
</evidence>
<dbReference type="SUPFAM" id="SSF69742">
    <property type="entry name" value="Glutamyl tRNA-reductase catalytic, N-terminal domain"/>
    <property type="match status" value="1"/>
</dbReference>
<dbReference type="AlphaFoldDB" id="A0A926Q041"/>
<dbReference type="InterPro" id="IPR018214">
    <property type="entry name" value="GluRdtase_CS"/>
</dbReference>
<accession>A0A926Q041</accession>
<dbReference type="Pfam" id="PF01488">
    <property type="entry name" value="Shikimate_DH"/>
    <property type="match status" value="1"/>
</dbReference>
<gene>
    <name evidence="8 18" type="primary">hemA</name>
    <name evidence="18" type="ORF">IBL28_01450</name>
</gene>
<comment type="domain">
    <text evidence="8">Possesses an unusual extended V-shaped dimeric structure with each monomer consisting of three distinct domains arranged along a curved 'spinal' alpha-helix. The N-terminal catalytic domain specifically recognizes the glutamate moiety of the substrate. The second domain is the NADPH-binding domain, and the third C-terminal domain is responsible for dimerization.</text>
</comment>
<keyword evidence="5 8" id="KW-0560">Oxidoreductase</keyword>
<comment type="subunit">
    <text evidence="8">Homodimer.</text>
</comment>
<comment type="pathway">
    <text evidence="1 8 13">Porphyrin-containing compound metabolism; protoporphyrin-IX biosynthesis; 5-aminolevulinate from L-glutamyl-tRNA(Glu): step 1/2.</text>
</comment>
<feature type="domain" description="Quinate/shikimate 5-dehydrogenase/glutamyl-tRNA reductase" evidence="16">
    <location>
        <begin position="181"/>
        <end position="304"/>
    </location>
</feature>
<organism evidence="18 19">
    <name type="scientific">Sinomicrobium weinanense</name>
    <dbReference type="NCBI Taxonomy" id="2842200"/>
    <lineage>
        <taxon>Bacteria</taxon>
        <taxon>Pseudomonadati</taxon>
        <taxon>Bacteroidota</taxon>
        <taxon>Flavobacteriia</taxon>
        <taxon>Flavobacteriales</taxon>
        <taxon>Flavobacteriaceae</taxon>
        <taxon>Sinomicrobium</taxon>
    </lineage>
</organism>
<dbReference type="SUPFAM" id="SSF69075">
    <property type="entry name" value="Glutamyl tRNA-reductase dimerization domain"/>
    <property type="match status" value="1"/>
</dbReference>
<dbReference type="PROSITE" id="PS00747">
    <property type="entry name" value="GLUTR"/>
    <property type="match status" value="1"/>
</dbReference>
<dbReference type="InterPro" id="IPR036291">
    <property type="entry name" value="NAD(P)-bd_dom_sf"/>
</dbReference>
<dbReference type="Pfam" id="PF00745">
    <property type="entry name" value="GlutR_dimer"/>
    <property type="match status" value="1"/>
</dbReference>
<comment type="catalytic activity">
    <reaction evidence="7 8 13">
        <text>(S)-4-amino-5-oxopentanoate + tRNA(Glu) + NADP(+) = L-glutamyl-tRNA(Glu) + NADPH + H(+)</text>
        <dbReference type="Rhea" id="RHEA:12344"/>
        <dbReference type="Rhea" id="RHEA-COMP:9663"/>
        <dbReference type="Rhea" id="RHEA-COMP:9680"/>
        <dbReference type="ChEBI" id="CHEBI:15378"/>
        <dbReference type="ChEBI" id="CHEBI:57501"/>
        <dbReference type="ChEBI" id="CHEBI:57783"/>
        <dbReference type="ChEBI" id="CHEBI:58349"/>
        <dbReference type="ChEBI" id="CHEBI:78442"/>
        <dbReference type="ChEBI" id="CHEBI:78520"/>
        <dbReference type="EC" id="1.2.1.70"/>
    </reaction>
</comment>
<dbReference type="RefSeq" id="WP_187963774.1">
    <property type="nucleotide sequence ID" value="NZ_JACVDC010000002.1"/>
</dbReference>
<dbReference type="GO" id="GO:0050661">
    <property type="term" value="F:NADP binding"/>
    <property type="evidence" value="ECO:0007669"/>
    <property type="project" value="InterPro"/>
</dbReference>
<dbReference type="Gene3D" id="3.30.460.30">
    <property type="entry name" value="Glutamyl-tRNA reductase, N-terminal domain"/>
    <property type="match status" value="1"/>
</dbReference>
<feature type="region of interest" description="Disordered" evidence="14">
    <location>
        <begin position="414"/>
        <end position="435"/>
    </location>
</feature>
<dbReference type="FunFam" id="3.30.460.30:FF:000001">
    <property type="entry name" value="Glutamyl-tRNA reductase"/>
    <property type="match status" value="1"/>
</dbReference>
<keyword evidence="6 8" id="KW-0627">Porphyrin biosynthesis</keyword>
<dbReference type="InterPro" id="IPR015896">
    <property type="entry name" value="4pyrrol_synth_GluRdtase_dimer"/>
</dbReference>
<feature type="binding site" evidence="8 11">
    <location>
        <begin position="193"/>
        <end position="198"/>
    </location>
    <ligand>
        <name>NADP(+)</name>
        <dbReference type="ChEBI" id="CHEBI:58349"/>
    </ligand>
</feature>
<evidence type="ECO:0000256" key="9">
    <source>
        <dbReference type="PIRSR" id="PIRSR000445-1"/>
    </source>
</evidence>
<dbReference type="PANTHER" id="PTHR43013">
    <property type="entry name" value="GLUTAMYL-TRNA REDUCTASE"/>
    <property type="match status" value="1"/>
</dbReference>
<feature type="active site" description="Nucleophile" evidence="8 9">
    <location>
        <position position="58"/>
    </location>
</feature>
<evidence type="ECO:0000256" key="8">
    <source>
        <dbReference type="HAMAP-Rule" id="MF_00087"/>
    </source>
</evidence>
<keyword evidence="19" id="KW-1185">Reference proteome</keyword>
<sequence length="435" mass="48972">MENYNLNRGKYFYVVGLSYKKADEEIRGKFSLDEDKKAHLLRQAREEGIDEILVISTCNRTEIYGFAQHPFQLIKLLCDNSNGNLEEFQEVAYVYKSSEAITHMYRVGTGLDSQILGDFEIIAQIKKSFILSREQGMAQAFLERLCNSVIQASKRIKNETELSSGATSVSFASVQYILNHVKEVSKKNILLFGTGKIGRNTCENLIKHTGNDHITLINRTKGKAEKIAGKFNLTVKDYADLHTEIEKCDVLIVATGAQSPTVSADLIPKDKELLILDLSVPKNADHSIVAMDKVTLVHLDHLSQMTDQTLERRKTFIPQAEAIIDEIKTEFTEWLGTRKFAPTIKALKKKLKSLKDAEVDFQRKKIEDFNDSQAEIIGNRIIQKITTHFANHLKENNGSADESLELIQKVFQLDKPNGPASGNKNTKASSQHDKA</sequence>
<keyword evidence="4 8" id="KW-0521">NADP</keyword>
<evidence type="ECO:0000256" key="3">
    <source>
        <dbReference type="ARBA" id="ARBA00012970"/>
    </source>
</evidence>
<dbReference type="Pfam" id="PF05201">
    <property type="entry name" value="GlutR_N"/>
    <property type="match status" value="1"/>
</dbReference>